<dbReference type="InterPro" id="IPR012337">
    <property type="entry name" value="RNaseH-like_sf"/>
</dbReference>
<dbReference type="InterPro" id="IPR052035">
    <property type="entry name" value="ZnF_BED_domain_contain"/>
</dbReference>
<dbReference type="SUPFAM" id="SSF140996">
    <property type="entry name" value="Hermes dimerisation domain"/>
    <property type="match status" value="1"/>
</dbReference>
<dbReference type="SUPFAM" id="SSF53098">
    <property type="entry name" value="Ribonuclease H-like"/>
    <property type="match status" value="1"/>
</dbReference>
<comment type="caution">
    <text evidence="7">The sequence shown here is derived from an EMBL/GenBank/DDBJ whole genome shotgun (WGS) entry which is preliminary data.</text>
</comment>
<dbReference type="GO" id="GO:0005634">
    <property type="term" value="C:nucleus"/>
    <property type="evidence" value="ECO:0007669"/>
    <property type="project" value="UniProtKB-SubCell"/>
</dbReference>
<feature type="domain" description="DUF659" evidence="6">
    <location>
        <begin position="83"/>
        <end position="214"/>
    </location>
</feature>
<evidence type="ECO:0000256" key="4">
    <source>
        <dbReference type="ARBA" id="ARBA00022833"/>
    </source>
</evidence>
<dbReference type="Gene3D" id="1.10.10.1070">
    <property type="entry name" value="Zinc finger, BED domain-containing"/>
    <property type="match status" value="1"/>
</dbReference>
<organism evidence="7 8">
    <name type="scientific">Aphis craccivora</name>
    <name type="common">Cowpea aphid</name>
    <dbReference type="NCBI Taxonomy" id="307492"/>
    <lineage>
        <taxon>Eukaryota</taxon>
        <taxon>Metazoa</taxon>
        <taxon>Ecdysozoa</taxon>
        <taxon>Arthropoda</taxon>
        <taxon>Hexapoda</taxon>
        <taxon>Insecta</taxon>
        <taxon>Pterygota</taxon>
        <taxon>Neoptera</taxon>
        <taxon>Paraneoptera</taxon>
        <taxon>Hemiptera</taxon>
        <taxon>Sternorrhyncha</taxon>
        <taxon>Aphidomorpha</taxon>
        <taxon>Aphidoidea</taxon>
        <taxon>Aphididae</taxon>
        <taxon>Aphidini</taxon>
        <taxon>Aphis</taxon>
        <taxon>Aphis</taxon>
    </lineage>
</organism>
<accession>A0A6G0VPN6</accession>
<evidence type="ECO:0000256" key="5">
    <source>
        <dbReference type="ARBA" id="ARBA00023242"/>
    </source>
</evidence>
<evidence type="ECO:0000256" key="2">
    <source>
        <dbReference type="ARBA" id="ARBA00022723"/>
    </source>
</evidence>
<evidence type="ECO:0000259" key="6">
    <source>
        <dbReference type="Pfam" id="PF04937"/>
    </source>
</evidence>
<keyword evidence="4" id="KW-0862">Zinc</keyword>
<keyword evidence="5" id="KW-0539">Nucleus</keyword>
<dbReference type="Proteomes" id="UP000478052">
    <property type="component" value="Unassembled WGS sequence"/>
</dbReference>
<name>A0A6G0VPN6_APHCR</name>
<evidence type="ECO:0000313" key="8">
    <source>
        <dbReference type="Proteomes" id="UP000478052"/>
    </source>
</evidence>
<evidence type="ECO:0000313" key="7">
    <source>
        <dbReference type="EMBL" id="KAF0704385.1"/>
    </source>
</evidence>
<gene>
    <name evidence="7" type="ORF">FWK35_00035080</name>
</gene>
<dbReference type="EMBL" id="VUJU01013572">
    <property type="protein sequence ID" value="KAF0704385.1"/>
    <property type="molecule type" value="Genomic_DNA"/>
</dbReference>
<comment type="subcellular location">
    <subcellularLocation>
        <location evidence="1">Nucleus</location>
    </subcellularLocation>
</comment>
<dbReference type="AlphaFoldDB" id="A0A6G0VPN6"/>
<proteinExistence type="predicted"/>
<keyword evidence="8" id="KW-1185">Reference proteome</keyword>
<keyword evidence="2" id="KW-0479">Metal-binding</keyword>
<dbReference type="Pfam" id="PF04937">
    <property type="entry name" value="DUF659"/>
    <property type="match status" value="1"/>
</dbReference>
<evidence type="ECO:0000256" key="1">
    <source>
        <dbReference type="ARBA" id="ARBA00004123"/>
    </source>
</evidence>
<dbReference type="PANTHER" id="PTHR46481:SF10">
    <property type="entry name" value="ZINC FINGER BED DOMAIN-CONTAINING PROTEIN 39"/>
    <property type="match status" value="1"/>
</dbReference>
<dbReference type="GO" id="GO:0008270">
    <property type="term" value="F:zinc ion binding"/>
    <property type="evidence" value="ECO:0007669"/>
    <property type="project" value="UniProtKB-KW"/>
</dbReference>
<evidence type="ECO:0000256" key="3">
    <source>
        <dbReference type="ARBA" id="ARBA00022771"/>
    </source>
</evidence>
<sequence length="525" mass="60025">MKLFENNSNNSINEVQVPVLKNQTKQLLLSKRFGIPSEKQKTDFVRSIVEMITDDLQPLSFVENSGFQNVIRLLDSRYLELLPSRRTLTRSILPDLYSTTKNKLQDILKKSSYISITSDIWTSLNTDSFMTITVHTFDSAFVLKTFVLCTLKLENSHTGEYLSQTLENIFNEWGIRHKIVAIVTDSGGNIKSAVNKLRIPHIPCTAHILNVIVTQALVFRSPYGDNTDNDVLEPNECQNTQNLNDLLKKCRSIVTYLKKSEVASRKLAEKLIQLGASKLKLKQDVSTRWNSSLLMLERLVKLKEPLTYAMLSLKDGPVMLNAQEWEVIEYVIPILKPFEVMTTELSGENYPTLAMVIPLVRGLHISLVSKQMRTYLGQQLKQKLLGNLNSRFKLIEEQNPKPEFSRATLLDPRFKKLAFQHTINAENVEKSITDELSLLTSEHLNEENSNNSETPEIQIISNNEAVNLWSFLDDKLNTEQTQVTSVSTADNILKQYFSLLHSNRKSKPIDFWIKHKILLGELFNL</sequence>
<keyword evidence="3" id="KW-0863">Zinc-finger</keyword>
<dbReference type="PANTHER" id="PTHR46481">
    <property type="entry name" value="ZINC FINGER BED DOMAIN-CONTAINING PROTEIN 4"/>
    <property type="match status" value="1"/>
</dbReference>
<dbReference type="OrthoDB" id="6615779at2759"/>
<feature type="non-terminal residue" evidence="7">
    <location>
        <position position="525"/>
    </location>
</feature>
<reference evidence="7 8" key="1">
    <citation type="submission" date="2019-08" db="EMBL/GenBank/DDBJ databases">
        <title>Whole genome of Aphis craccivora.</title>
        <authorList>
            <person name="Voronova N.V."/>
            <person name="Shulinski R.S."/>
            <person name="Bandarenka Y.V."/>
            <person name="Zhorov D.G."/>
            <person name="Warner D."/>
        </authorList>
    </citation>
    <scope>NUCLEOTIDE SEQUENCE [LARGE SCALE GENOMIC DNA]</scope>
    <source>
        <strain evidence="7">180601</strain>
        <tissue evidence="7">Whole Body</tissue>
    </source>
</reference>
<protein>
    <submittedName>
        <fullName evidence="7">Zinc finger BED domain-containing protein 1-like</fullName>
    </submittedName>
</protein>
<dbReference type="InterPro" id="IPR007021">
    <property type="entry name" value="DUF659"/>
</dbReference>